<accession>A0A895XKK5</accession>
<evidence type="ECO:0000313" key="3">
    <source>
        <dbReference type="Proteomes" id="UP000662939"/>
    </source>
</evidence>
<dbReference type="Gene3D" id="3.40.630.30">
    <property type="match status" value="1"/>
</dbReference>
<protein>
    <submittedName>
        <fullName evidence="2">GNAT family N-acetyltransferase</fullName>
    </submittedName>
</protein>
<reference evidence="2" key="1">
    <citation type="submission" date="2021-02" db="EMBL/GenBank/DDBJ databases">
        <title>Natronoglycomyces albus gen. nov., sp. nov, a haloalkaliphilic actinobacterium from a soda solonchak soil.</title>
        <authorList>
            <person name="Sorokin D.Y."/>
            <person name="Khijniak T.V."/>
            <person name="Zakharycheva A.P."/>
            <person name="Boueva O.V."/>
            <person name="Ariskina E.V."/>
            <person name="Hahnke R.L."/>
            <person name="Bunk B."/>
            <person name="Sproer C."/>
            <person name="Schumann P."/>
            <person name="Evtushenko L.I."/>
            <person name="Kublanov I.V."/>
        </authorList>
    </citation>
    <scope>NUCLEOTIDE SEQUENCE</scope>
    <source>
        <strain evidence="2">DSM 106290</strain>
    </source>
</reference>
<evidence type="ECO:0000259" key="1">
    <source>
        <dbReference type="Pfam" id="PF13480"/>
    </source>
</evidence>
<dbReference type="RefSeq" id="WP_213170339.1">
    <property type="nucleotide sequence ID" value="NZ_CP070496.1"/>
</dbReference>
<dbReference type="PANTHER" id="PTHR36174:SF1">
    <property type="entry name" value="LIPID II:GLYCINE GLYCYLTRANSFERASE"/>
    <property type="match status" value="1"/>
</dbReference>
<dbReference type="InterPro" id="IPR038740">
    <property type="entry name" value="BioF2-like_GNAT_dom"/>
</dbReference>
<name>A0A895XKK5_9ACTN</name>
<dbReference type="EMBL" id="CP070496">
    <property type="protein sequence ID" value="QSB04342.1"/>
    <property type="molecule type" value="Genomic_DNA"/>
</dbReference>
<dbReference type="PANTHER" id="PTHR36174">
    <property type="entry name" value="LIPID II:GLYCINE GLYCYLTRANSFERASE"/>
    <property type="match status" value="1"/>
</dbReference>
<dbReference type="AlphaFoldDB" id="A0A895XKK5"/>
<dbReference type="KEGG" id="nav:JQS30_11105"/>
<feature type="domain" description="BioF2-like acetyltransferase" evidence="1">
    <location>
        <begin position="172"/>
        <end position="301"/>
    </location>
</feature>
<dbReference type="SUPFAM" id="SSF55729">
    <property type="entry name" value="Acyl-CoA N-acyltransferases (Nat)"/>
    <property type="match status" value="1"/>
</dbReference>
<proteinExistence type="predicted"/>
<dbReference type="InterPro" id="IPR016181">
    <property type="entry name" value="Acyl_CoA_acyltransferase"/>
</dbReference>
<evidence type="ECO:0000313" key="2">
    <source>
        <dbReference type="EMBL" id="QSB04342.1"/>
    </source>
</evidence>
<dbReference type="InterPro" id="IPR050644">
    <property type="entry name" value="PG_Glycine_Bridge_Synth"/>
</dbReference>
<gene>
    <name evidence="2" type="ORF">JQS30_11105</name>
</gene>
<sequence>MDAKHQPLRTRGFAQIGSQAWLAFVAEQAGSWFSHFPEWCALVDTDGSGRDHNFAVVNAQEEIVAVVPCVADAGGSVVVSGVVEPAGPLLRASLPAQQRRLVWDAIDSELTAIGAQTSAKFVGLKFPVLTHSGTQPMTVDDQENLDRLGYSRDVRLFNCMDLTRPLEEIRRNVSSRIRSQIRAAERQCVVREVTTEEDLEALLDVYWRHAKSKHIAEPLSRECLEQLLMQDTHVTTLATIGIENDQPQGYSISVGVGPCATLYAWGCAPQKEPSQMSKLLVWSSFEMLRERGFATVEYGGAISDDARFSGLTEFYRRFGGVQWETTWAYRRLRHG</sequence>
<dbReference type="Pfam" id="PF13480">
    <property type="entry name" value="Acetyltransf_6"/>
    <property type="match status" value="1"/>
</dbReference>
<keyword evidence="3" id="KW-1185">Reference proteome</keyword>
<dbReference type="Proteomes" id="UP000662939">
    <property type="component" value="Chromosome"/>
</dbReference>
<organism evidence="2 3">
    <name type="scientific">Natronoglycomyces albus</name>
    <dbReference type="NCBI Taxonomy" id="2811108"/>
    <lineage>
        <taxon>Bacteria</taxon>
        <taxon>Bacillati</taxon>
        <taxon>Actinomycetota</taxon>
        <taxon>Actinomycetes</taxon>
        <taxon>Glycomycetales</taxon>
        <taxon>Glycomycetaceae</taxon>
        <taxon>Natronoglycomyces</taxon>
    </lineage>
</organism>